<dbReference type="GO" id="GO:0005739">
    <property type="term" value="C:mitochondrion"/>
    <property type="evidence" value="ECO:0007669"/>
    <property type="project" value="TreeGrafter"/>
</dbReference>
<accession>A0A1M8A955</accession>
<reference evidence="3" key="1">
    <citation type="journal article" date="2017" name="Nucleic Acids Res.">
        <title>Proteogenomics produces comprehensive and highly accurate protein-coding gene annotation in a complete genome assembly of Malassezia sympodialis.</title>
        <authorList>
            <person name="Zhu Y."/>
            <person name="Engstroem P.G."/>
            <person name="Tellgren-Roth C."/>
            <person name="Baudo C.D."/>
            <person name="Kennell J.C."/>
            <person name="Sun S."/>
            <person name="Billmyre R.B."/>
            <person name="Schroeder M.S."/>
            <person name="Andersson A."/>
            <person name="Holm T."/>
            <person name="Sigurgeirsson B."/>
            <person name="Wu G."/>
            <person name="Sankaranarayanan S.R."/>
            <person name="Siddharthan R."/>
            <person name="Sanyal K."/>
            <person name="Lundeberg J."/>
            <person name="Nystedt B."/>
            <person name="Boekhout T."/>
            <person name="Dawson T.L. Jr."/>
            <person name="Heitman J."/>
            <person name="Scheynius A."/>
            <person name="Lehtioe J."/>
        </authorList>
    </citation>
    <scope>NUCLEOTIDE SEQUENCE [LARGE SCALE GENOMIC DNA]</scope>
    <source>
        <strain evidence="3">ATCC 42132</strain>
    </source>
</reference>
<dbReference type="InterPro" id="IPR039131">
    <property type="entry name" value="NDUFAF1"/>
</dbReference>
<organism evidence="2 3">
    <name type="scientific">Malassezia sympodialis (strain ATCC 42132)</name>
    <name type="common">Atopic eczema-associated yeast</name>
    <dbReference type="NCBI Taxonomy" id="1230383"/>
    <lineage>
        <taxon>Eukaryota</taxon>
        <taxon>Fungi</taxon>
        <taxon>Dikarya</taxon>
        <taxon>Basidiomycota</taxon>
        <taxon>Ustilaginomycotina</taxon>
        <taxon>Malasseziomycetes</taxon>
        <taxon>Malasseziales</taxon>
        <taxon>Malasseziaceae</taxon>
        <taxon>Malassezia</taxon>
    </lineage>
</organism>
<dbReference type="OMA" id="ARIMRME"/>
<dbReference type="OrthoDB" id="42561at2759"/>
<evidence type="ECO:0000313" key="2">
    <source>
        <dbReference type="EMBL" id="SHO78938.1"/>
    </source>
</evidence>
<dbReference type="PANTHER" id="PTHR13194">
    <property type="entry name" value="COMPLEX I INTERMEDIATE-ASSOCIATED PROTEIN 30"/>
    <property type="match status" value="1"/>
</dbReference>
<dbReference type="GO" id="GO:0006120">
    <property type="term" value="P:mitochondrial electron transport, NADH to ubiquinone"/>
    <property type="evidence" value="ECO:0007669"/>
    <property type="project" value="TreeGrafter"/>
</dbReference>
<dbReference type="STRING" id="1230383.A0A1M8A955"/>
<proteinExistence type="predicted"/>
<feature type="domain" description="NADH:ubiquinone oxidoreductase intermediate-associated protein 30" evidence="1">
    <location>
        <begin position="200"/>
        <end position="266"/>
    </location>
</feature>
<evidence type="ECO:0000259" key="1">
    <source>
        <dbReference type="Pfam" id="PF08547"/>
    </source>
</evidence>
<dbReference type="VEuPathDB" id="FungiDB:MSYG_3287"/>
<feature type="domain" description="NADH:ubiquinone oxidoreductase intermediate-associated protein 30" evidence="1">
    <location>
        <begin position="43"/>
        <end position="121"/>
    </location>
</feature>
<dbReference type="AlphaFoldDB" id="A0A1M8A955"/>
<gene>
    <name evidence="2" type="ORF">MSYG_3287</name>
</gene>
<evidence type="ECO:0000313" key="3">
    <source>
        <dbReference type="Proteomes" id="UP000186303"/>
    </source>
</evidence>
<dbReference type="InterPro" id="IPR013857">
    <property type="entry name" value="NADH-UbQ_OxRdtase-assoc_prot30"/>
</dbReference>
<name>A0A1M8A955_MALS4</name>
<keyword evidence="3" id="KW-1185">Reference proteome</keyword>
<dbReference type="GO" id="GO:0010257">
    <property type="term" value="P:NADH dehydrogenase complex assembly"/>
    <property type="evidence" value="ECO:0007669"/>
    <property type="project" value="TreeGrafter"/>
</dbReference>
<protein>
    <recommendedName>
        <fullName evidence="1">NADH:ubiquinone oxidoreductase intermediate-associated protein 30 domain-containing protein</fullName>
    </recommendedName>
</protein>
<sequence>MAWARWGQALHRSMAALRNETARIMRMEVTSERAEGAQLLYRIATPQDAAQVATGSDSDIGGLSRCQFSLESEARDDGAPRTFGRFYGTISSQIPRGSRLERSGYAAFRNVKRPRLFSVEGWDTTMHPYLAVKVRNRLARAAEPGAGAGAGSGAGAGAGASLRAALQTQDGTGSTLARAVEALGCHADGTATAAPPLLYVNVQTDGPVTTDLYQHRLQLDERVGPDEWQTITIPLDAFVLTNTGVVSDVQVSMLREKVLTVGLSVLMEPPQLPAGAAPAPAEPAVRALRRTGAGAEDAPPVRGHKRHASLPFDLDVAGVWVVATPAEAARL</sequence>
<dbReference type="EMBL" id="LT671825">
    <property type="protein sequence ID" value="SHO78938.1"/>
    <property type="molecule type" value="Genomic_DNA"/>
</dbReference>
<dbReference type="GO" id="GO:0051082">
    <property type="term" value="F:unfolded protein binding"/>
    <property type="evidence" value="ECO:0007669"/>
    <property type="project" value="TreeGrafter"/>
</dbReference>
<dbReference type="PANTHER" id="PTHR13194:SF18">
    <property type="entry name" value="COMPLEX I INTERMEDIATE-ASSOCIATED PROTEIN 30, MITOCHONDRIAL"/>
    <property type="match status" value="1"/>
</dbReference>
<dbReference type="Proteomes" id="UP000186303">
    <property type="component" value="Chromosome 5"/>
</dbReference>
<dbReference type="Pfam" id="PF08547">
    <property type="entry name" value="CIA30"/>
    <property type="match status" value="2"/>
</dbReference>